<keyword evidence="2" id="KW-0732">Signal</keyword>
<feature type="region of interest" description="Disordered" evidence="1">
    <location>
        <begin position="161"/>
        <end position="186"/>
    </location>
</feature>
<gene>
    <name evidence="3" type="ORF">HNQ92_005160</name>
</gene>
<evidence type="ECO:0008006" key="5">
    <source>
        <dbReference type="Google" id="ProtNLM"/>
    </source>
</evidence>
<comment type="caution">
    <text evidence="3">The sequence shown here is derived from an EMBL/GenBank/DDBJ whole genome shotgun (WGS) entry which is preliminary data.</text>
</comment>
<accession>A0A840U3U5</accession>
<name>A0A840U3U5_9BACT</name>
<dbReference type="EMBL" id="JACHGF010000013">
    <property type="protein sequence ID" value="MBB5286998.1"/>
    <property type="molecule type" value="Genomic_DNA"/>
</dbReference>
<evidence type="ECO:0000256" key="2">
    <source>
        <dbReference type="SAM" id="SignalP"/>
    </source>
</evidence>
<proteinExistence type="predicted"/>
<dbReference type="Proteomes" id="UP000557307">
    <property type="component" value="Unassembled WGS sequence"/>
</dbReference>
<reference evidence="3 4" key="1">
    <citation type="submission" date="2020-08" db="EMBL/GenBank/DDBJ databases">
        <title>Genomic Encyclopedia of Type Strains, Phase IV (KMG-IV): sequencing the most valuable type-strain genomes for metagenomic binning, comparative biology and taxonomic classification.</title>
        <authorList>
            <person name="Goeker M."/>
        </authorList>
    </citation>
    <scope>NUCLEOTIDE SEQUENCE [LARGE SCALE GENOMIC DNA]</scope>
    <source>
        <strain evidence="3 4">DSM 105074</strain>
    </source>
</reference>
<evidence type="ECO:0000313" key="3">
    <source>
        <dbReference type="EMBL" id="MBB5286998.1"/>
    </source>
</evidence>
<dbReference type="RefSeq" id="WP_184178664.1">
    <property type="nucleotide sequence ID" value="NZ_JACHGF010000013.1"/>
</dbReference>
<evidence type="ECO:0000313" key="4">
    <source>
        <dbReference type="Proteomes" id="UP000557307"/>
    </source>
</evidence>
<protein>
    <recommendedName>
        <fullName evidence="5">Outer membrane protein beta-barrel domain-containing protein</fullName>
    </recommendedName>
</protein>
<sequence length="263" mass="27778">MKNNTLLAALAAGLLLTSVSFGQTPAPSKPKKAAAGTGLGMMTILPAFEGNLGKLHQIGLSVGGEIQYGMLAGQFTPMAGVSGMVHFNQKFAIGAAGYSTLAENFAPTSLNAGKALALSNVYGGLKMEFTPRPDAKVHVSFPLLIGMGFAQVDSVNSLGERGQDHYTDPITGLENDREGRDHHEGGNSDYFVMQQGVNLEMNLIRYVKLTLGVSYRIVPTVSQEKNAAATTTYPALTAGQLGGVNLSAGLRIGLFDYQLGRRR</sequence>
<feature type="chain" id="PRO_5032954532" description="Outer membrane protein beta-barrel domain-containing protein" evidence="2">
    <location>
        <begin position="23"/>
        <end position="263"/>
    </location>
</feature>
<keyword evidence="4" id="KW-1185">Reference proteome</keyword>
<dbReference type="AlphaFoldDB" id="A0A840U3U5"/>
<feature type="compositionally biased region" description="Basic and acidic residues" evidence="1">
    <location>
        <begin position="174"/>
        <end position="186"/>
    </location>
</feature>
<evidence type="ECO:0000256" key="1">
    <source>
        <dbReference type="SAM" id="MobiDB-lite"/>
    </source>
</evidence>
<organism evidence="3 4">
    <name type="scientific">Rhabdobacter roseus</name>
    <dbReference type="NCBI Taxonomy" id="1655419"/>
    <lineage>
        <taxon>Bacteria</taxon>
        <taxon>Pseudomonadati</taxon>
        <taxon>Bacteroidota</taxon>
        <taxon>Cytophagia</taxon>
        <taxon>Cytophagales</taxon>
        <taxon>Cytophagaceae</taxon>
        <taxon>Rhabdobacter</taxon>
    </lineage>
</organism>
<feature type="signal peptide" evidence="2">
    <location>
        <begin position="1"/>
        <end position="22"/>
    </location>
</feature>